<comment type="caution">
    <text evidence="3">The sequence shown here is derived from an EMBL/GenBank/DDBJ whole genome shotgun (WGS) entry which is preliminary data.</text>
</comment>
<dbReference type="Proteomes" id="UP000321513">
    <property type="component" value="Unassembled WGS sequence"/>
</dbReference>
<evidence type="ECO:0000259" key="2">
    <source>
        <dbReference type="Pfam" id="PF19838"/>
    </source>
</evidence>
<dbReference type="InterPro" id="IPR045659">
    <property type="entry name" value="LptD_2"/>
</dbReference>
<feature type="region of interest" description="Disordered" evidence="1">
    <location>
        <begin position="764"/>
        <end position="784"/>
    </location>
</feature>
<dbReference type="Pfam" id="PF19838">
    <property type="entry name" value="LptD_2"/>
    <property type="match status" value="1"/>
</dbReference>
<keyword evidence="4" id="KW-1185">Reference proteome</keyword>
<evidence type="ECO:0000313" key="4">
    <source>
        <dbReference type="Proteomes" id="UP000321513"/>
    </source>
</evidence>
<dbReference type="RefSeq" id="WP_147202706.1">
    <property type="nucleotide sequence ID" value="NZ_BJYT01000002.1"/>
</dbReference>
<evidence type="ECO:0000256" key="1">
    <source>
        <dbReference type="SAM" id="MobiDB-lite"/>
    </source>
</evidence>
<dbReference type="AlphaFoldDB" id="A0A512B9L3"/>
<reference evidence="3 4" key="1">
    <citation type="submission" date="2019-07" db="EMBL/GenBank/DDBJ databases">
        <title>Whole genome shotgun sequence of Segetibacter aerophilus NBRC 106135.</title>
        <authorList>
            <person name="Hosoyama A."/>
            <person name="Uohara A."/>
            <person name="Ohji S."/>
            <person name="Ichikawa N."/>
        </authorList>
    </citation>
    <scope>NUCLEOTIDE SEQUENCE [LARGE SCALE GENOMIC DNA]</scope>
    <source>
        <strain evidence="3 4">NBRC 106135</strain>
    </source>
</reference>
<gene>
    <name evidence="3" type="ORF">SAE01_11520</name>
</gene>
<dbReference type="PANTHER" id="PTHR30189">
    <property type="entry name" value="LPS-ASSEMBLY PROTEIN"/>
    <property type="match status" value="1"/>
</dbReference>
<evidence type="ECO:0000313" key="3">
    <source>
        <dbReference type="EMBL" id="GEO08656.1"/>
    </source>
</evidence>
<dbReference type="InterPro" id="IPR050218">
    <property type="entry name" value="LptD"/>
</dbReference>
<name>A0A512B9L3_9BACT</name>
<proteinExistence type="predicted"/>
<dbReference type="OrthoDB" id="9802320at2"/>
<dbReference type="GO" id="GO:1990351">
    <property type="term" value="C:transporter complex"/>
    <property type="evidence" value="ECO:0007669"/>
    <property type="project" value="TreeGrafter"/>
</dbReference>
<dbReference type="PANTHER" id="PTHR30189:SF1">
    <property type="entry name" value="LPS-ASSEMBLY PROTEIN LPTD"/>
    <property type="match status" value="1"/>
</dbReference>
<organism evidence="3 4">
    <name type="scientific">Segetibacter aerophilus</name>
    <dbReference type="NCBI Taxonomy" id="670293"/>
    <lineage>
        <taxon>Bacteria</taxon>
        <taxon>Pseudomonadati</taxon>
        <taxon>Bacteroidota</taxon>
        <taxon>Chitinophagia</taxon>
        <taxon>Chitinophagales</taxon>
        <taxon>Chitinophagaceae</taxon>
        <taxon>Segetibacter</taxon>
    </lineage>
</organism>
<feature type="domain" description="LPS-assembly protein LptD central" evidence="2">
    <location>
        <begin position="248"/>
        <end position="729"/>
    </location>
</feature>
<feature type="compositionally biased region" description="Basic and acidic residues" evidence="1">
    <location>
        <begin position="767"/>
        <end position="780"/>
    </location>
</feature>
<sequence length="918" mass="103530">MSNRCKVRAKKKLAFGLIAIVFIITLKVNAKQKQSNLQFFSYSTIVDSPPPIKRPKKVDSILKANTSIKDTLAVNDTTRKDSVVKTIDTLNVKLSKDSLDAPVTYSAEDSGVLIIPTKEFILYGKANAKYTDVEVSASTINLNQEKQLLTAFGSTDTTGNPLNKPKLVQGDMTSVSDTIWYNTRSQKGLTKGTNLQQGEMYVYAQTVKKINNNTIYAWRGRFTTCNLDTPHFAFRTRKMKMITNKIAVSGPASPEFEGVPVPIGIPFGIYPLNRGRHSGLLPPQFASNEQYGLGLEGLGFYKVLSDNFDATVRGNIYSYGGWNANLSSRYIKRYKYTGNLNIAIQNTKILNSGGYSKEEFTKSKSFMINWSHSRDTKASPGSSFSANVNAGSTKFNRYVSNNSLQNFQNSLSSSIAYSRDWSGKYNLTVSANHSQNNNLRLVNLTLPTASFNVLTIYPFQKRESVGTPKWYEKLGVGYTGNFQNQVSFYDSAFSLRRMIDTAQYGATHSVPITLSLPQMGPIQLSPSISYQENWYGQKVVQHWDSARNKVDTSISRGIYTARQMQMSLSASTRVFGTYQFSKTSKVQAIRHEIRPTLSLNYRPDMQKQYYYDLQVDSAKHFQRVSQFAGGIISPFGEGRSGSIGFGIDNTLEMKVLNRKREKDDKDTNDEDSAAGTKKIRLLDGFGFNGSYNLIPSLNDSFPLSNISIYARSTLFEKINITANANLDPYQVDEFGFRRARLMLADNKLHPGRITNASIAVSTSFQSKSKDGKTDKERIPNDDFMTPDEQQRQLEYVRSNPAEYTDFNIPWSLQLSYSLSYTKQLGSNYRQESRVYSNLSVNGDFSLTPRWKIGGNTYYDFTTSKIQTLSMFISREMHCWQMSINLTPVGLYRSFNITINPKSGILRDLKINRSRFFYQ</sequence>
<accession>A0A512B9L3</accession>
<dbReference type="EMBL" id="BJYT01000002">
    <property type="protein sequence ID" value="GEO08656.1"/>
    <property type="molecule type" value="Genomic_DNA"/>
</dbReference>
<protein>
    <recommendedName>
        <fullName evidence="2">LPS-assembly protein LptD central domain-containing protein</fullName>
    </recommendedName>
</protein>
<dbReference type="GO" id="GO:0009279">
    <property type="term" value="C:cell outer membrane"/>
    <property type="evidence" value="ECO:0007669"/>
    <property type="project" value="TreeGrafter"/>
</dbReference>